<evidence type="ECO:0000256" key="6">
    <source>
        <dbReference type="SAM" id="MobiDB-lite"/>
    </source>
</evidence>
<evidence type="ECO:0000256" key="2">
    <source>
        <dbReference type="ARBA" id="ARBA00022729"/>
    </source>
</evidence>
<feature type="compositionally biased region" description="Polar residues" evidence="6">
    <location>
        <begin position="59"/>
        <end position="68"/>
    </location>
</feature>
<evidence type="ECO:0000256" key="5">
    <source>
        <dbReference type="SAM" id="Coils"/>
    </source>
</evidence>
<feature type="coiled-coil region" evidence="5">
    <location>
        <begin position="842"/>
        <end position="869"/>
    </location>
</feature>
<evidence type="ECO:0000313" key="9">
    <source>
        <dbReference type="Proteomes" id="UP000037778"/>
    </source>
</evidence>
<dbReference type="SMART" id="SM00640">
    <property type="entry name" value="Glyco_32"/>
    <property type="match status" value="1"/>
</dbReference>
<dbReference type="InterPro" id="IPR022263">
    <property type="entry name" value="KxYKxGKxW"/>
</dbReference>
<feature type="compositionally biased region" description="Low complexity" evidence="6">
    <location>
        <begin position="69"/>
        <end position="138"/>
    </location>
</feature>
<keyword evidence="9" id="KW-1185">Reference proteome</keyword>
<evidence type="ECO:0000256" key="4">
    <source>
        <dbReference type="ARBA" id="ARBA00023295"/>
    </source>
</evidence>
<feature type="region of interest" description="Disordered" evidence="6">
    <location>
        <begin position="59"/>
        <end position="140"/>
    </location>
</feature>
<keyword evidence="4" id="KW-0326">Glycosidase</keyword>
<dbReference type="RefSeq" id="WP_053792080.1">
    <property type="nucleotide sequence ID" value="NZ_JXCY01000007.1"/>
</dbReference>
<accession>A0A0M9DC58</accession>
<name>A0A0M9DC58_9LACO</name>
<dbReference type="SUPFAM" id="SSF75005">
    <property type="entry name" value="Arabinanase/levansucrase/invertase"/>
    <property type="match status" value="1"/>
</dbReference>
<organism evidence="8 9">
    <name type="scientific">Apilactobacillus kunkeei</name>
    <dbReference type="NCBI Taxonomy" id="148814"/>
    <lineage>
        <taxon>Bacteria</taxon>
        <taxon>Bacillati</taxon>
        <taxon>Bacillota</taxon>
        <taxon>Bacilli</taxon>
        <taxon>Lactobacillales</taxon>
        <taxon>Lactobacillaceae</taxon>
        <taxon>Apilactobacillus</taxon>
    </lineage>
</organism>
<dbReference type="Pfam" id="PF19258">
    <property type="entry name" value="KxYKxGKxW_sig"/>
    <property type="match status" value="1"/>
</dbReference>
<dbReference type="Pfam" id="PF00251">
    <property type="entry name" value="Glyco_hydro_32N"/>
    <property type="match status" value="1"/>
</dbReference>
<keyword evidence="5" id="KW-0175">Coiled coil</keyword>
<feature type="domain" description="Glycosyl hydrolase family 32 N-terminal" evidence="7">
    <location>
        <begin position="161"/>
        <end position="500"/>
    </location>
</feature>
<dbReference type="GO" id="GO:0004553">
    <property type="term" value="F:hydrolase activity, hydrolyzing O-glycosyl compounds"/>
    <property type="evidence" value="ECO:0007669"/>
    <property type="project" value="InterPro"/>
</dbReference>
<dbReference type="EMBL" id="JXCY01000007">
    <property type="protein sequence ID" value="KOY75846.1"/>
    <property type="molecule type" value="Genomic_DNA"/>
</dbReference>
<dbReference type="InterPro" id="IPR023296">
    <property type="entry name" value="Glyco_hydro_beta-prop_sf"/>
</dbReference>
<proteinExistence type="inferred from homology"/>
<evidence type="ECO:0000256" key="3">
    <source>
        <dbReference type="ARBA" id="ARBA00022801"/>
    </source>
</evidence>
<gene>
    <name evidence="8" type="ORF">RZ71_02670</name>
</gene>
<dbReference type="PATRIC" id="fig|148814.8.peg.1192"/>
<evidence type="ECO:0000259" key="7">
    <source>
        <dbReference type="Pfam" id="PF00251"/>
    </source>
</evidence>
<sequence length="952" mass="104818">MENRKLHYKMYKSGKTWVVAGICTVSFGLAVLNNHVQASANENGENVQNVQSAGSNTVTVAGAASQTDSSSNEKAGSSSSQEAESTTQSGATISSSASVQQSSSASTSSSAQQSVGSSSVTVAQQSNSSNSAASAAVNPNDPKYDFNYAPTFNPKFEQNFHYNNPQGYSNDIQSIVPKYDANGKVQYWEVYYLGTQYPNNYNYSSHWYGLKTTDFVNFTPISNPDNPTSKDNVAIPDAAYKDAQGNSVEVADNNKNGIPWEYVATGTVIRNNAINNKPLFTKDEWGNPIDSDAELSYFSTFGNAGNQKGIYLAYKNKNSQFHPYSSNEVVSSSIVGTQPSTDFRDPYINTNGHQLIMYVAGGLNHKMFTLTSTDGINWSHNANDDIQLDGLVETPNIQTISGQTVMIYSAQPSVQNKQGFTKYVTGYFDKNGIFKRTGPITNLDDGSDFYAGNYVKIDNDTVANVGWLGDWIYTPSIWNEDTFPGILHAGSFTMSRALQYNGKEITTIPIEPGQTKLDSKTKVKSTKNVVKVPSSKKVEITYEAGTNKKIYLVRNAHNSITITFANNKMTVARKEDKNVVNGMNLTTSTSLNGVKIKRVVLYVDNSSVEIYLPQIKKMFTLEDIPNEQANQAYSLKTDKAGNVNVYSFTGSVDSNYVNGLYSSIQNRFNKMKSRFGSEASQLSSVYYANRNLKTAMSYINKAKNLNGDATANVYLAMANYYLSNANYWNDESSQLKVDASSVADRYVARLGKAKSSYNKATKELSAAKRKMNKKHSRANVNAYNKALTAYRASQKTYSAFVNDVYKQSSLALKDTKRKAASAKRKVSSDNAQLSKLKKAMKKHHSKKQAKKLAEQYKKLTKQAKANKTAYSKLVKKESAIVRYSKEISTINRDSKALKTAEAKAAKAKSVAKKHKTRKNKAAYAKLAKKVKSLTKAINNAQSYISKNSATFR</sequence>
<evidence type="ECO:0000256" key="1">
    <source>
        <dbReference type="ARBA" id="ARBA00009902"/>
    </source>
</evidence>
<dbReference type="GO" id="GO:0005975">
    <property type="term" value="P:carbohydrate metabolic process"/>
    <property type="evidence" value="ECO:0007669"/>
    <property type="project" value="InterPro"/>
</dbReference>
<dbReference type="Gene3D" id="2.60.120.560">
    <property type="entry name" value="Exo-inulinase, domain 1"/>
    <property type="match status" value="1"/>
</dbReference>
<dbReference type="Gene3D" id="2.115.10.20">
    <property type="entry name" value="Glycosyl hydrolase domain, family 43"/>
    <property type="match status" value="1"/>
</dbReference>
<feature type="coiled-coil region" evidence="5">
    <location>
        <begin position="750"/>
        <end position="777"/>
    </location>
</feature>
<dbReference type="AlphaFoldDB" id="A0A0M9DC58"/>
<comment type="similarity">
    <text evidence="1">Belongs to the glycosyl hydrolase 32 family.</text>
</comment>
<comment type="caution">
    <text evidence="8">The sequence shown here is derived from an EMBL/GenBank/DDBJ whole genome shotgun (WGS) entry which is preliminary data.</text>
</comment>
<evidence type="ECO:0000313" key="8">
    <source>
        <dbReference type="EMBL" id="KOY75846.1"/>
    </source>
</evidence>
<protein>
    <recommendedName>
        <fullName evidence="7">Glycosyl hydrolase family 32 N-terminal domain-containing protein</fullName>
    </recommendedName>
</protein>
<reference evidence="8 9" key="1">
    <citation type="journal article" date="2015" name="Genome Biol. Evol.">
        <title>Functionally Structured Genomes in Lactobacillus kunkeei Colonizing the Honey Crop and Food Products of Honeybees and Stingless Bees.</title>
        <authorList>
            <person name="Tamarit D."/>
            <person name="Ellegaard K.M."/>
            <person name="Wikander J."/>
            <person name="Olofsson T."/>
            <person name="Vasquez A."/>
            <person name="Andersson S.G."/>
        </authorList>
    </citation>
    <scope>NUCLEOTIDE SEQUENCE [LARGE SCALE GENOMIC DNA]</scope>
    <source>
        <strain evidence="8 9">LAko</strain>
    </source>
</reference>
<dbReference type="InterPro" id="IPR013148">
    <property type="entry name" value="Glyco_hydro_32_N"/>
</dbReference>
<dbReference type="NCBIfam" id="TIGR03715">
    <property type="entry name" value="KxYKxGKxW"/>
    <property type="match status" value="1"/>
</dbReference>
<keyword evidence="2" id="KW-0732">Signal</keyword>
<dbReference type="InterPro" id="IPR001362">
    <property type="entry name" value="Glyco_hydro_32"/>
</dbReference>
<dbReference type="Proteomes" id="UP000037778">
    <property type="component" value="Unassembled WGS sequence"/>
</dbReference>
<keyword evidence="3" id="KW-0378">Hydrolase</keyword>